<comment type="caution">
    <text evidence="1">The sequence shown here is derived from an EMBL/GenBank/DDBJ whole genome shotgun (WGS) entry which is preliminary data.</text>
</comment>
<dbReference type="Proteomes" id="UP001208935">
    <property type="component" value="Unassembled WGS sequence"/>
</dbReference>
<name>A0ABT3KYB8_9BURK</name>
<reference evidence="2" key="1">
    <citation type="submission" date="2023-07" db="EMBL/GenBank/DDBJ databases">
        <title>Verminephrobacter genomes.</title>
        <authorList>
            <person name="Lund M.B."/>
        </authorList>
    </citation>
    <scope>NUCLEOTIDE SEQUENCE [LARGE SCALE GENOMIC DNA]</scope>
    <source>
        <strain evidence="2">AtM5-05</strain>
    </source>
</reference>
<dbReference type="EMBL" id="QZCW01000004">
    <property type="protein sequence ID" value="MCW5323340.1"/>
    <property type="molecule type" value="Genomic_DNA"/>
</dbReference>
<protein>
    <submittedName>
        <fullName evidence="1">Uncharacterized protein</fullName>
    </submittedName>
</protein>
<evidence type="ECO:0000313" key="2">
    <source>
        <dbReference type="Proteomes" id="UP001208935"/>
    </source>
</evidence>
<sequence length="67" mass="7529">MLSLAIGPNYVPMRWLVAEENKSKFSMDSTTEAVVHNLAMLDEYLAGRFDRVDKAGSITGWVRRILG</sequence>
<organism evidence="1 2">
    <name type="scientific">Verminephrobacter aporrectodeae subsp. tuberculatae</name>
    <dbReference type="NCBI Taxonomy" id="1110392"/>
    <lineage>
        <taxon>Bacteria</taxon>
        <taxon>Pseudomonadati</taxon>
        <taxon>Pseudomonadota</taxon>
        <taxon>Betaproteobacteria</taxon>
        <taxon>Burkholderiales</taxon>
        <taxon>Comamonadaceae</taxon>
        <taxon>Verminephrobacter</taxon>
    </lineage>
</organism>
<keyword evidence="2" id="KW-1185">Reference proteome</keyword>
<proteinExistence type="predicted"/>
<accession>A0ABT3KYB8</accession>
<gene>
    <name evidence="1" type="ORF">D5039_20000</name>
</gene>
<evidence type="ECO:0000313" key="1">
    <source>
        <dbReference type="EMBL" id="MCW5323340.1"/>
    </source>
</evidence>